<dbReference type="PANTHER" id="PTHR43355">
    <property type="entry name" value="FLAVIN REDUCTASE (NADPH)"/>
    <property type="match status" value="1"/>
</dbReference>
<accession>A0ABS3G5Q9</accession>
<comment type="caution">
    <text evidence="2">The sequence shown here is derived from an EMBL/GenBank/DDBJ whole genome shotgun (WGS) entry which is preliminary data.</text>
</comment>
<dbReference type="EMBL" id="JAFLNL010000003">
    <property type="protein sequence ID" value="MBO0353907.1"/>
    <property type="molecule type" value="Genomic_DNA"/>
</dbReference>
<evidence type="ECO:0000313" key="2">
    <source>
        <dbReference type="EMBL" id="MBO0353907.1"/>
    </source>
</evidence>
<keyword evidence="3" id="KW-1185">Reference proteome</keyword>
<organism evidence="2 3">
    <name type="scientific">Flagellimonas aurea</name>
    <dbReference type="NCBI Taxonomy" id="2915619"/>
    <lineage>
        <taxon>Bacteria</taxon>
        <taxon>Pseudomonadati</taxon>
        <taxon>Bacteroidota</taxon>
        <taxon>Flavobacteriia</taxon>
        <taxon>Flavobacteriales</taxon>
        <taxon>Flavobacteriaceae</taxon>
        <taxon>Flagellimonas</taxon>
    </lineage>
</organism>
<dbReference type="RefSeq" id="WP_207032695.1">
    <property type="nucleotide sequence ID" value="NZ_JAFLNL010000003.1"/>
</dbReference>
<gene>
    <name evidence="2" type="ORF">J0656_07750</name>
</gene>
<protein>
    <submittedName>
        <fullName evidence="2">NAD(P)H-binding protein</fullName>
    </submittedName>
</protein>
<proteinExistence type="predicted"/>
<dbReference type="InterPro" id="IPR051606">
    <property type="entry name" value="Polyketide_Oxido-like"/>
</dbReference>
<dbReference type="Pfam" id="PF13460">
    <property type="entry name" value="NAD_binding_10"/>
    <property type="match status" value="1"/>
</dbReference>
<evidence type="ECO:0000259" key="1">
    <source>
        <dbReference type="Pfam" id="PF13460"/>
    </source>
</evidence>
<reference evidence="2 3" key="1">
    <citation type="submission" date="2021-03" db="EMBL/GenBank/DDBJ databases">
        <title>Muricauda lutimaris sp. nov. and Muricauda ruestringensis sp. nov, two marine members of the Flavobacteriaceae isolated from deep sea sediments of Western Pacific.</title>
        <authorList>
            <person name="Zhao S."/>
            <person name="Liu R."/>
        </authorList>
    </citation>
    <scope>NUCLEOTIDE SEQUENCE [LARGE SCALE GENOMIC DNA]</scope>
    <source>
        <strain evidence="2 3">BC31-1-A7</strain>
    </source>
</reference>
<name>A0ABS3G5Q9_9FLAO</name>
<feature type="domain" description="NAD(P)-binding" evidence="1">
    <location>
        <begin position="7"/>
        <end position="197"/>
    </location>
</feature>
<dbReference type="InterPro" id="IPR036291">
    <property type="entry name" value="NAD(P)-bd_dom_sf"/>
</dbReference>
<dbReference type="PANTHER" id="PTHR43355:SF2">
    <property type="entry name" value="FLAVIN REDUCTASE (NADPH)"/>
    <property type="match status" value="1"/>
</dbReference>
<dbReference type="Proteomes" id="UP000664044">
    <property type="component" value="Unassembled WGS sequence"/>
</dbReference>
<dbReference type="SUPFAM" id="SSF51735">
    <property type="entry name" value="NAD(P)-binding Rossmann-fold domains"/>
    <property type="match status" value="1"/>
</dbReference>
<dbReference type="Gene3D" id="3.40.50.720">
    <property type="entry name" value="NAD(P)-binding Rossmann-like Domain"/>
    <property type="match status" value="1"/>
</dbReference>
<sequence length="209" mass="22480">MNISIIGASAGIGLETVKRALARKHTVTALSRSKIEVGNDALTSVKGSATNKTDLLRSVENADAVLVTLGTGTSMAATTLFSDSAKLLIEIQTENKLDAPFIFVTGFGAGDSIDYTSKAVKEFIETALKDVYADKTKMEGMITNSNLNWIIVRPGALLDGPITEKYRIETQLYQGFDIGSINRADVADFLVRQAENPTELKKYVAISAN</sequence>
<dbReference type="InterPro" id="IPR016040">
    <property type="entry name" value="NAD(P)-bd_dom"/>
</dbReference>
<evidence type="ECO:0000313" key="3">
    <source>
        <dbReference type="Proteomes" id="UP000664044"/>
    </source>
</evidence>